<evidence type="ECO:0000256" key="1">
    <source>
        <dbReference type="SAM" id="MobiDB-lite"/>
    </source>
</evidence>
<organism evidence="2 3">
    <name type="scientific">Morus notabilis</name>
    <dbReference type="NCBI Taxonomy" id="981085"/>
    <lineage>
        <taxon>Eukaryota</taxon>
        <taxon>Viridiplantae</taxon>
        <taxon>Streptophyta</taxon>
        <taxon>Embryophyta</taxon>
        <taxon>Tracheophyta</taxon>
        <taxon>Spermatophyta</taxon>
        <taxon>Magnoliopsida</taxon>
        <taxon>eudicotyledons</taxon>
        <taxon>Gunneridae</taxon>
        <taxon>Pentapetalae</taxon>
        <taxon>rosids</taxon>
        <taxon>fabids</taxon>
        <taxon>Rosales</taxon>
        <taxon>Moraceae</taxon>
        <taxon>Moreae</taxon>
        <taxon>Morus</taxon>
    </lineage>
</organism>
<dbReference type="Proteomes" id="UP000030645">
    <property type="component" value="Unassembled WGS sequence"/>
</dbReference>
<keyword evidence="3" id="KW-1185">Reference proteome</keyword>
<dbReference type="AlphaFoldDB" id="W9RUP7"/>
<feature type="region of interest" description="Disordered" evidence="1">
    <location>
        <begin position="37"/>
        <end position="64"/>
    </location>
</feature>
<accession>W9RUP7</accession>
<feature type="region of interest" description="Disordered" evidence="1">
    <location>
        <begin position="1"/>
        <end position="25"/>
    </location>
</feature>
<feature type="compositionally biased region" description="Polar residues" evidence="1">
    <location>
        <begin position="1"/>
        <end position="14"/>
    </location>
</feature>
<reference evidence="3" key="1">
    <citation type="submission" date="2013-01" db="EMBL/GenBank/DDBJ databases">
        <title>Draft Genome Sequence of a Mulberry Tree, Morus notabilis C.K. Schneid.</title>
        <authorList>
            <person name="He N."/>
            <person name="Zhao S."/>
        </authorList>
    </citation>
    <scope>NUCLEOTIDE SEQUENCE</scope>
</reference>
<proteinExistence type="predicted"/>
<sequence>MQSIPHRVSNTRTKGSCLRASARGASETICRVDSSLPEQGACQPAHSNHHSHANYVHWTPPPDT</sequence>
<evidence type="ECO:0000313" key="2">
    <source>
        <dbReference type="EMBL" id="EXC10887.1"/>
    </source>
</evidence>
<name>W9RUP7_9ROSA</name>
<evidence type="ECO:0000313" key="3">
    <source>
        <dbReference type="Proteomes" id="UP000030645"/>
    </source>
</evidence>
<gene>
    <name evidence="2" type="ORF">L484_002551</name>
</gene>
<protein>
    <submittedName>
        <fullName evidence="2">Uncharacterized protein</fullName>
    </submittedName>
</protein>
<dbReference type="EMBL" id="KE345656">
    <property type="protein sequence ID" value="EXC10887.1"/>
    <property type="molecule type" value="Genomic_DNA"/>
</dbReference>